<reference evidence="8 9" key="1">
    <citation type="journal article" date="2003" name="Genome Res.">
        <title>Comparative complete genome sequence analysis of the amino acid replacements responsible for the thermostability of Corynebacterium efficiens.</title>
        <authorList>
            <person name="Nishio Y."/>
            <person name="Nakamura Y."/>
            <person name="Kawarabayasi Y."/>
            <person name="Usuda Y."/>
            <person name="Kimura E."/>
            <person name="Sugimoto S."/>
            <person name="Matsui K."/>
            <person name="Yamagishi A."/>
            <person name="Kikuchi H."/>
            <person name="Ikeo K."/>
            <person name="Gojobori T."/>
        </authorList>
    </citation>
    <scope>NUCLEOTIDE SEQUENCE [LARGE SCALE GENOMIC DNA]</scope>
    <source>
        <strain evidence="9">DSM 44549 / YS-314 / AJ 12310 / JCM 11189 / NBRC 100395</strain>
    </source>
</reference>
<keyword evidence="3" id="KW-1003">Cell membrane</keyword>
<evidence type="ECO:0000256" key="3">
    <source>
        <dbReference type="ARBA" id="ARBA00022475"/>
    </source>
</evidence>
<protein>
    <recommendedName>
        <fullName evidence="10">DUF350 domain-containing protein</fullName>
    </recommendedName>
</protein>
<comment type="subcellular location">
    <subcellularLocation>
        <location evidence="1">Cell membrane</location>
        <topology evidence="1">Multi-pass membrane protein</topology>
    </subcellularLocation>
</comment>
<evidence type="ECO:0000256" key="5">
    <source>
        <dbReference type="ARBA" id="ARBA00022989"/>
    </source>
</evidence>
<keyword evidence="4 7" id="KW-0812">Transmembrane</keyword>
<dbReference type="GO" id="GO:0005886">
    <property type="term" value="C:plasma membrane"/>
    <property type="evidence" value="ECO:0007669"/>
    <property type="project" value="UniProtKB-SubCell"/>
</dbReference>
<comment type="similarity">
    <text evidence="2">Belongs to the UPF0719 family.</text>
</comment>
<evidence type="ECO:0000256" key="2">
    <source>
        <dbReference type="ARBA" id="ARBA00005779"/>
    </source>
</evidence>
<dbReference type="Pfam" id="PF03994">
    <property type="entry name" value="DUF350"/>
    <property type="match status" value="1"/>
</dbReference>
<evidence type="ECO:0000256" key="4">
    <source>
        <dbReference type="ARBA" id="ARBA00022692"/>
    </source>
</evidence>
<dbReference type="STRING" id="196164.gene:10742995"/>
<dbReference type="HOGENOM" id="CLU_135044_0_0_11"/>
<dbReference type="AlphaFoldDB" id="Q8FMF6"/>
<feature type="transmembrane region" description="Helical" evidence="7">
    <location>
        <begin position="86"/>
        <end position="104"/>
    </location>
</feature>
<evidence type="ECO:0000256" key="7">
    <source>
        <dbReference type="SAM" id="Phobius"/>
    </source>
</evidence>
<dbReference type="eggNOG" id="COG3766">
    <property type="taxonomic scope" value="Bacteria"/>
</dbReference>
<evidence type="ECO:0000313" key="8">
    <source>
        <dbReference type="EMBL" id="BAC19358.1"/>
    </source>
</evidence>
<evidence type="ECO:0008006" key="10">
    <source>
        <dbReference type="Google" id="ProtNLM"/>
    </source>
</evidence>
<sequence length="144" mass="15075">METMSEYLINGVAGTLAYFVLAAVILVVGFVILDLITPGKLHELVFVHHLPNAAVITVAQQVSIGIIVVTAVLTSSDNLTQGLIETAVFGVLGLVIQVIVMALLEVFTPGRFRDLVEDPKLRSGAVVASVLLVVVGAVNAACLV</sequence>
<keyword evidence="6 7" id="KW-0472">Membrane</keyword>
<evidence type="ECO:0000313" key="9">
    <source>
        <dbReference type="Proteomes" id="UP000001409"/>
    </source>
</evidence>
<proteinExistence type="inferred from homology"/>
<name>Q8FMF6_COREF</name>
<dbReference type="EMBL" id="BA000035">
    <property type="protein sequence ID" value="BAC19358.1"/>
    <property type="molecule type" value="Genomic_DNA"/>
</dbReference>
<feature type="transmembrane region" description="Helical" evidence="7">
    <location>
        <begin position="7"/>
        <end position="33"/>
    </location>
</feature>
<feature type="transmembrane region" description="Helical" evidence="7">
    <location>
        <begin position="53"/>
        <end position="74"/>
    </location>
</feature>
<dbReference type="KEGG" id="cef:CE2548"/>
<keyword evidence="5 7" id="KW-1133">Transmembrane helix</keyword>
<accession>C8NJZ5</accession>
<dbReference type="Proteomes" id="UP000001409">
    <property type="component" value="Chromosome"/>
</dbReference>
<organism evidence="8 9">
    <name type="scientific">Corynebacterium efficiens (strain DSM 44549 / YS-314 / AJ 12310 / JCM 11189 / NBRC 100395)</name>
    <dbReference type="NCBI Taxonomy" id="196164"/>
    <lineage>
        <taxon>Bacteria</taxon>
        <taxon>Bacillati</taxon>
        <taxon>Actinomycetota</taxon>
        <taxon>Actinomycetes</taxon>
        <taxon>Mycobacteriales</taxon>
        <taxon>Corynebacteriaceae</taxon>
        <taxon>Corynebacterium</taxon>
    </lineage>
</organism>
<evidence type="ECO:0000256" key="6">
    <source>
        <dbReference type="ARBA" id="ARBA00023136"/>
    </source>
</evidence>
<keyword evidence="9" id="KW-1185">Reference proteome</keyword>
<feature type="transmembrane region" description="Helical" evidence="7">
    <location>
        <begin position="124"/>
        <end position="143"/>
    </location>
</feature>
<dbReference type="InterPro" id="IPR007140">
    <property type="entry name" value="DUF350"/>
</dbReference>
<evidence type="ECO:0000256" key="1">
    <source>
        <dbReference type="ARBA" id="ARBA00004651"/>
    </source>
</evidence>
<accession>Q8FMF6</accession>